<dbReference type="Proteomes" id="UP000501690">
    <property type="component" value="Linkage Group LG8"/>
</dbReference>
<dbReference type="EMBL" id="CP039352">
    <property type="protein sequence ID" value="QCE04328.1"/>
    <property type="molecule type" value="Genomic_DNA"/>
</dbReference>
<name>A0A4D6MTA6_VIGUN</name>
<gene>
    <name evidence="1" type="ORF">DEO72_LG8g2364</name>
</gene>
<accession>A0A4D6MTA6</accession>
<proteinExistence type="predicted"/>
<protein>
    <submittedName>
        <fullName evidence="1">Uncharacterized protein</fullName>
    </submittedName>
</protein>
<sequence length="87" mass="9596">MHHPSNLYSKAFKSGKQATTSLAIHIIAQNLPSLAQARDPLAQARNPLAQASPSSPRRELEQWNNGFCGFSLRRVSSRLGEITPRSK</sequence>
<reference evidence="1 2" key="1">
    <citation type="submission" date="2019-04" db="EMBL/GenBank/DDBJ databases">
        <title>An improved genome assembly and genetic linkage map for asparagus bean, Vigna unguiculata ssp. sesquipedialis.</title>
        <authorList>
            <person name="Xia Q."/>
            <person name="Zhang R."/>
            <person name="Dong Y."/>
        </authorList>
    </citation>
    <scope>NUCLEOTIDE SEQUENCE [LARGE SCALE GENOMIC DNA]</scope>
    <source>
        <tissue evidence="1">Leaf</tissue>
    </source>
</reference>
<evidence type="ECO:0000313" key="2">
    <source>
        <dbReference type="Proteomes" id="UP000501690"/>
    </source>
</evidence>
<evidence type="ECO:0000313" key="1">
    <source>
        <dbReference type="EMBL" id="QCE04328.1"/>
    </source>
</evidence>
<organism evidence="1 2">
    <name type="scientific">Vigna unguiculata</name>
    <name type="common">Cowpea</name>
    <dbReference type="NCBI Taxonomy" id="3917"/>
    <lineage>
        <taxon>Eukaryota</taxon>
        <taxon>Viridiplantae</taxon>
        <taxon>Streptophyta</taxon>
        <taxon>Embryophyta</taxon>
        <taxon>Tracheophyta</taxon>
        <taxon>Spermatophyta</taxon>
        <taxon>Magnoliopsida</taxon>
        <taxon>eudicotyledons</taxon>
        <taxon>Gunneridae</taxon>
        <taxon>Pentapetalae</taxon>
        <taxon>rosids</taxon>
        <taxon>fabids</taxon>
        <taxon>Fabales</taxon>
        <taxon>Fabaceae</taxon>
        <taxon>Papilionoideae</taxon>
        <taxon>50 kb inversion clade</taxon>
        <taxon>NPAAA clade</taxon>
        <taxon>indigoferoid/millettioid clade</taxon>
        <taxon>Phaseoleae</taxon>
        <taxon>Vigna</taxon>
    </lineage>
</organism>
<dbReference type="AlphaFoldDB" id="A0A4D6MTA6"/>
<keyword evidence="2" id="KW-1185">Reference proteome</keyword>